<dbReference type="Gene3D" id="3.50.50.60">
    <property type="entry name" value="FAD/NAD(P)-binding domain"/>
    <property type="match status" value="3"/>
</dbReference>
<dbReference type="InterPro" id="IPR050097">
    <property type="entry name" value="Ferredoxin-NADP_redctase_2"/>
</dbReference>
<keyword evidence="2" id="KW-0285">Flavoprotein</keyword>
<protein>
    <submittedName>
        <fullName evidence="6">Thioredoxin reductase</fullName>
    </submittedName>
</protein>
<dbReference type="AlphaFoldDB" id="X6MI65"/>
<dbReference type="PRINTS" id="PR00469">
    <property type="entry name" value="PNDRDTASEII"/>
</dbReference>
<organism evidence="6 7">
    <name type="scientific">Reticulomyxa filosa</name>
    <dbReference type="NCBI Taxonomy" id="46433"/>
    <lineage>
        <taxon>Eukaryota</taxon>
        <taxon>Sar</taxon>
        <taxon>Rhizaria</taxon>
        <taxon>Retaria</taxon>
        <taxon>Foraminifera</taxon>
        <taxon>Monothalamids</taxon>
        <taxon>Reticulomyxidae</taxon>
        <taxon>Reticulomyxa</taxon>
    </lineage>
</organism>
<comment type="similarity">
    <text evidence="1">Belongs to the class-II pyridine nucleotide-disulfide oxidoreductase family.</text>
</comment>
<keyword evidence="7" id="KW-1185">Reference proteome</keyword>
<keyword evidence="4" id="KW-0472">Membrane</keyword>
<dbReference type="PANTHER" id="PTHR48105">
    <property type="entry name" value="THIOREDOXIN REDUCTASE 1-RELATED-RELATED"/>
    <property type="match status" value="1"/>
</dbReference>
<sequence length="344" mass="38773">MSLQSASKGVSAEQKEESAVHKQMIILGSGPAGKGTLQVVFFFITLTIRTIQTKKNKNCNEMKQKVARFPKGILGQELVDSMREQACRFGTECRMEHVNSVDFKRTPFVLSTRKNTYTADTVVIATGASAMYLGLENEKAYIGRGVSACATCDGFFFKEKVVRYKFIFFFFFFLGINPPFPFFFSYAIILFQSKNKKKVAVVGGGDTAMEESTFLTKFAKKVYVIHRRGDLRASKIMQERAKNNPKIEFIWDTIVTDVIPTEDKKSVSGLTLSNLKTQKQSTLPVQGISNSFTQYSIHNYFIFFSPTDLELSLLCLFVCGGFRIVFGYWTQAKYGSFQGAVNIR</sequence>
<dbReference type="InterPro" id="IPR036188">
    <property type="entry name" value="FAD/NAD-bd_sf"/>
</dbReference>
<dbReference type="OMA" id="TECRMEH"/>
<dbReference type="SUPFAM" id="SSF51971">
    <property type="entry name" value="Nucleotide-binding domain"/>
    <property type="match status" value="1"/>
</dbReference>
<feature type="domain" description="FAD/NAD(P)-binding" evidence="5">
    <location>
        <begin position="23"/>
        <end position="269"/>
    </location>
</feature>
<dbReference type="PRINTS" id="PR00368">
    <property type="entry name" value="FADPNR"/>
</dbReference>
<evidence type="ECO:0000259" key="5">
    <source>
        <dbReference type="Pfam" id="PF07992"/>
    </source>
</evidence>
<evidence type="ECO:0000256" key="4">
    <source>
        <dbReference type="SAM" id="Phobius"/>
    </source>
</evidence>
<evidence type="ECO:0000256" key="2">
    <source>
        <dbReference type="ARBA" id="ARBA00022630"/>
    </source>
</evidence>
<proteinExistence type="inferred from homology"/>
<accession>X6MI65</accession>
<evidence type="ECO:0000313" key="6">
    <source>
        <dbReference type="EMBL" id="ETO13703.1"/>
    </source>
</evidence>
<comment type="caution">
    <text evidence="6">The sequence shown here is derived from an EMBL/GenBank/DDBJ whole genome shotgun (WGS) entry which is preliminary data.</text>
</comment>
<dbReference type="GO" id="GO:0097237">
    <property type="term" value="P:cellular response to toxic substance"/>
    <property type="evidence" value="ECO:0007669"/>
    <property type="project" value="UniProtKB-ARBA"/>
</dbReference>
<name>X6MI65_RETFI</name>
<dbReference type="EMBL" id="ASPP01020435">
    <property type="protein sequence ID" value="ETO13703.1"/>
    <property type="molecule type" value="Genomic_DNA"/>
</dbReference>
<dbReference type="OrthoDB" id="371245at2759"/>
<reference evidence="6 7" key="1">
    <citation type="journal article" date="2013" name="Curr. Biol.">
        <title>The Genome of the Foraminiferan Reticulomyxa filosa.</title>
        <authorList>
            <person name="Glockner G."/>
            <person name="Hulsmann N."/>
            <person name="Schleicher M."/>
            <person name="Noegel A.A."/>
            <person name="Eichinger L."/>
            <person name="Gallinger C."/>
            <person name="Pawlowski J."/>
            <person name="Sierra R."/>
            <person name="Euteneuer U."/>
            <person name="Pillet L."/>
            <person name="Moustafa A."/>
            <person name="Platzer M."/>
            <person name="Groth M."/>
            <person name="Szafranski K."/>
            <person name="Schliwa M."/>
        </authorList>
    </citation>
    <scope>NUCLEOTIDE SEQUENCE [LARGE SCALE GENOMIC DNA]</scope>
</reference>
<dbReference type="Proteomes" id="UP000023152">
    <property type="component" value="Unassembled WGS sequence"/>
</dbReference>
<evidence type="ECO:0000256" key="1">
    <source>
        <dbReference type="ARBA" id="ARBA00009333"/>
    </source>
</evidence>
<dbReference type="InterPro" id="IPR023753">
    <property type="entry name" value="FAD/NAD-binding_dom"/>
</dbReference>
<keyword evidence="4" id="KW-0812">Transmembrane</keyword>
<keyword evidence="3" id="KW-0560">Oxidoreductase</keyword>
<dbReference type="Pfam" id="PF07992">
    <property type="entry name" value="Pyr_redox_2"/>
    <property type="match status" value="1"/>
</dbReference>
<feature type="transmembrane region" description="Helical" evidence="4">
    <location>
        <begin position="166"/>
        <end position="189"/>
    </location>
</feature>
<evidence type="ECO:0000313" key="7">
    <source>
        <dbReference type="Proteomes" id="UP000023152"/>
    </source>
</evidence>
<evidence type="ECO:0000256" key="3">
    <source>
        <dbReference type="ARBA" id="ARBA00023002"/>
    </source>
</evidence>
<keyword evidence="4" id="KW-1133">Transmembrane helix</keyword>
<dbReference type="GO" id="GO:0016491">
    <property type="term" value="F:oxidoreductase activity"/>
    <property type="evidence" value="ECO:0007669"/>
    <property type="project" value="UniProtKB-KW"/>
</dbReference>
<gene>
    <name evidence="6" type="ORF">RFI_23663</name>
</gene>